<name>A0ABR5K6B2_9BACI</name>
<gene>
    <name evidence="2" type="ORF">AEA09_02100</name>
</gene>
<organism evidence="2 3">
    <name type="scientific">Lysinibacillus contaminans</name>
    <dbReference type="NCBI Taxonomy" id="1293441"/>
    <lineage>
        <taxon>Bacteria</taxon>
        <taxon>Bacillati</taxon>
        <taxon>Bacillota</taxon>
        <taxon>Bacilli</taxon>
        <taxon>Bacillales</taxon>
        <taxon>Bacillaceae</taxon>
        <taxon>Lysinibacillus</taxon>
    </lineage>
</organism>
<feature type="transmembrane region" description="Helical" evidence="1">
    <location>
        <begin position="59"/>
        <end position="80"/>
    </location>
</feature>
<dbReference type="RefSeq" id="WP_053582264.1">
    <property type="nucleotide sequence ID" value="NZ_LGRV01000001.1"/>
</dbReference>
<dbReference type="EMBL" id="LGRV01000001">
    <property type="protein sequence ID" value="KOS71829.1"/>
    <property type="molecule type" value="Genomic_DNA"/>
</dbReference>
<dbReference type="Proteomes" id="UP000050668">
    <property type="component" value="Unassembled WGS sequence"/>
</dbReference>
<keyword evidence="1" id="KW-0812">Transmembrane</keyword>
<evidence type="ECO:0000313" key="3">
    <source>
        <dbReference type="Proteomes" id="UP000050668"/>
    </source>
</evidence>
<proteinExistence type="predicted"/>
<keyword evidence="1" id="KW-0472">Membrane</keyword>
<comment type="caution">
    <text evidence="2">The sequence shown here is derived from an EMBL/GenBank/DDBJ whole genome shotgun (WGS) entry which is preliminary data.</text>
</comment>
<evidence type="ECO:0000313" key="2">
    <source>
        <dbReference type="EMBL" id="KOS71829.1"/>
    </source>
</evidence>
<accession>A0ABR5K6B2</accession>
<keyword evidence="3" id="KW-1185">Reference proteome</keyword>
<evidence type="ECO:0000256" key="1">
    <source>
        <dbReference type="SAM" id="Phobius"/>
    </source>
</evidence>
<keyword evidence="1" id="KW-1133">Transmembrane helix</keyword>
<sequence length="547" mass="62022">MDDKQFDKRMELLKKSYDRMEPQLDPIDVFAQIEVEESLPPVQTVTTPPKHPSKWQKPAVWAASIASVLLVGLLVAPYVLETSTSLPPTEEIAITPIEDYDVWLDEFTKTYETKREQMREELDMPEEALKQLQSVQSAASALHHLKKDKERILSNQKSTSGFIEDMTAGILELLMTPREKIQKMADYDSKEQVSFSDSFSQYDSYAQNAEDVARYYTEQLAPFKKFLLGEPAQFPQELKNLIATANKQYIELQNDGQFRPDPIFGKNAPSYMKATPPDVLGYYKHLATGSLLVGGDLRLPASETADILVMYEQVLIADPFTDFPEYMVLKGEFENTWLALLKGTDAFPMRMADGRLTEEYQDFVMGVANGEYGEAMQGMVKKIVSELESGESQTLTQLTEYDVSMGILSQKNQNFEYFNATKVTTSGNWIQEAHLLYKAYTESGDVKMLDTLHPLNVAKLFLFALSQEDYKTAQQLITSDVELADISKFNDIRIFSELSVTYGSTVTIIAIVKEEEREIYGQEIIFKIDKVDAEGGQSRYRISAINK</sequence>
<protein>
    <submittedName>
        <fullName evidence="2">Uncharacterized protein</fullName>
    </submittedName>
</protein>
<reference evidence="3" key="1">
    <citation type="submission" date="2015-07" db="EMBL/GenBank/DDBJ databases">
        <title>Fjat-14205 dsm 2895.</title>
        <authorList>
            <person name="Liu B."/>
            <person name="Wang J."/>
            <person name="Zhu Y."/>
            <person name="Liu G."/>
            <person name="Chen Q."/>
            <person name="Chen Z."/>
            <person name="Lan J."/>
            <person name="Che J."/>
            <person name="Ge C."/>
            <person name="Shi H."/>
            <person name="Pan Z."/>
            <person name="Liu X."/>
        </authorList>
    </citation>
    <scope>NUCLEOTIDE SEQUENCE [LARGE SCALE GENOMIC DNA]</scope>
    <source>
        <strain evidence="3">DSM 25560</strain>
    </source>
</reference>